<keyword evidence="1" id="KW-0805">Transcription regulation</keyword>
<dbReference type="PANTHER" id="PTHR46796">
    <property type="entry name" value="HTH-TYPE TRANSCRIPTIONAL ACTIVATOR RHAS-RELATED"/>
    <property type="match status" value="1"/>
</dbReference>
<dbReference type="SUPFAM" id="SSF46689">
    <property type="entry name" value="Homeodomain-like"/>
    <property type="match status" value="2"/>
</dbReference>
<evidence type="ECO:0000313" key="5">
    <source>
        <dbReference type="EMBL" id="EPC00486.1"/>
    </source>
</evidence>
<dbReference type="GO" id="GO:0043565">
    <property type="term" value="F:sequence-specific DNA binding"/>
    <property type="evidence" value="ECO:0007669"/>
    <property type="project" value="InterPro"/>
</dbReference>
<dbReference type="Gene3D" id="1.10.10.60">
    <property type="entry name" value="Homeodomain-like"/>
    <property type="match status" value="1"/>
</dbReference>
<dbReference type="STRING" id="1121939.L861_05975"/>
<sequence length="302" mass="33653">MDIAAANGLTIVQAQCSDEWSLTYEGDKENLGLLIPRTGRLEVTLDEQDVSAVPGQALLVPTPLMRYMRFCCDEGKHVLVSLNFAKSVIARVLPSLAVGAELHELHLEPLIDLSKGIGPTLNLLVRTLMTGMHGDRTLERSPKTMARLIDSALHLIFENVPHRSNDRATGRLPNITPRHVKIATDFMHANLHRQLTVAEIAKAAAVSVRALQAGFQRYRDTTPLRYLRAIRLEAVHAELSSPENRLSVGEVALKWGFGHFGRFSAQYRAIYGQYPSETVKQTWRALKEKDTDIHVGHDESVK</sequence>
<keyword evidence="3" id="KW-0804">Transcription</keyword>
<dbReference type="AlphaFoldDB" id="S2L703"/>
<dbReference type="Pfam" id="PF14525">
    <property type="entry name" value="AraC_binding_2"/>
    <property type="match status" value="1"/>
</dbReference>
<dbReference type="PANTHER" id="PTHR46796:SF12">
    <property type="entry name" value="HTH-TYPE DNA-BINDING TRANSCRIPTIONAL ACTIVATOR EUTR"/>
    <property type="match status" value="1"/>
</dbReference>
<proteinExistence type="predicted"/>
<name>S2L703_LITA3</name>
<dbReference type="EMBL" id="ASTJ01000040">
    <property type="protein sequence ID" value="EPC00486.1"/>
    <property type="molecule type" value="Genomic_DNA"/>
</dbReference>
<keyword evidence="2" id="KW-0238">DNA-binding</keyword>
<dbReference type="Pfam" id="PF12833">
    <property type="entry name" value="HTH_18"/>
    <property type="match status" value="1"/>
</dbReference>
<comment type="caution">
    <text evidence="5">The sequence shown here is derived from an EMBL/GenBank/DDBJ whole genome shotgun (WGS) entry which is preliminary data.</text>
</comment>
<dbReference type="eggNOG" id="COG4977">
    <property type="taxonomic scope" value="Bacteria"/>
</dbReference>
<organism evidence="5 6">
    <name type="scientific">Litchfieldella anticariensis (strain DSM 16096 / CECT 5854 / CIP 108499 / LMG 22089 / FP35)</name>
    <name type="common">Halomonas anticariensis</name>
    <dbReference type="NCBI Taxonomy" id="1121939"/>
    <lineage>
        <taxon>Bacteria</taxon>
        <taxon>Pseudomonadati</taxon>
        <taxon>Pseudomonadota</taxon>
        <taxon>Gammaproteobacteria</taxon>
        <taxon>Oceanospirillales</taxon>
        <taxon>Halomonadaceae</taxon>
        <taxon>Litchfieldella</taxon>
    </lineage>
</organism>
<reference evidence="5 6" key="1">
    <citation type="journal article" date="2013" name="Genome Announc.">
        <title>Draft genome sequence of the moderately halophilic gammaproteobacterium Halomonas anticariensis FP35.</title>
        <authorList>
            <person name="Tahrioui A."/>
            <person name="Quesada E."/>
            <person name="Llamas I."/>
        </authorList>
    </citation>
    <scope>NUCLEOTIDE SEQUENCE [LARGE SCALE GENOMIC DNA]</scope>
    <source>
        <strain evidence="6">DSM 16096 / CECT 5854 / LMG 22089 / FP35</strain>
    </source>
</reference>
<dbReference type="PROSITE" id="PS01124">
    <property type="entry name" value="HTH_ARAC_FAMILY_2"/>
    <property type="match status" value="1"/>
</dbReference>
<accession>S2L703</accession>
<dbReference type="SMART" id="SM00342">
    <property type="entry name" value="HTH_ARAC"/>
    <property type="match status" value="1"/>
</dbReference>
<dbReference type="InterPro" id="IPR035418">
    <property type="entry name" value="AraC-bd_2"/>
</dbReference>
<evidence type="ECO:0000256" key="3">
    <source>
        <dbReference type="ARBA" id="ARBA00023163"/>
    </source>
</evidence>
<gene>
    <name evidence="5" type="ORF">L861_05975</name>
</gene>
<dbReference type="InterPro" id="IPR050204">
    <property type="entry name" value="AraC_XylS_family_regulators"/>
</dbReference>
<evidence type="ECO:0000259" key="4">
    <source>
        <dbReference type="PROSITE" id="PS01124"/>
    </source>
</evidence>
<dbReference type="GO" id="GO:0003700">
    <property type="term" value="F:DNA-binding transcription factor activity"/>
    <property type="evidence" value="ECO:0007669"/>
    <property type="project" value="InterPro"/>
</dbReference>
<keyword evidence="6" id="KW-1185">Reference proteome</keyword>
<dbReference type="Proteomes" id="UP000014463">
    <property type="component" value="Unassembled WGS sequence"/>
</dbReference>
<dbReference type="PATRIC" id="fig|1121939.11.peg.3963"/>
<evidence type="ECO:0000313" key="6">
    <source>
        <dbReference type="Proteomes" id="UP000014463"/>
    </source>
</evidence>
<evidence type="ECO:0000256" key="1">
    <source>
        <dbReference type="ARBA" id="ARBA00023015"/>
    </source>
</evidence>
<dbReference type="InterPro" id="IPR009057">
    <property type="entry name" value="Homeodomain-like_sf"/>
</dbReference>
<dbReference type="InterPro" id="IPR018060">
    <property type="entry name" value="HTH_AraC"/>
</dbReference>
<feature type="domain" description="HTH araC/xylS-type" evidence="4">
    <location>
        <begin position="181"/>
        <end position="281"/>
    </location>
</feature>
<protein>
    <recommendedName>
        <fullName evidence="4">HTH araC/xylS-type domain-containing protein</fullName>
    </recommendedName>
</protein>
<evidence type="ECO:0000256" key="2">
    <source>
        <dbReference type="ARBA" id="ARBA00023125"/>
    </source>
</evidence>